<organism evidence="1 2">
    <name type="scientific">Racocetra persica</name>
    <dbReference type="NCBI Taxonomy" id="160502"/>
    <lineage>
        <taxon>Eukaryota</taxon>
        <taxon>Fungi</taxon>
        <taxon>Fungi incertae sedis</taxon>
        <taxon>Mucoromycota</taxon>
        <taxon>Glomeromycotina</taxon>
        <taxon>Glomeromycetes</taxon>
        <taxon>Diversisporales</taxon>
        <taxon>Gigasporaceae</taxon>
        <taxon>Racocetra</taxon>
    </lineage>
</organism>
<accession>A0ACA9QUP9</accession>
<reference evidence="1" key="1">
    <citation type="submission" date="2021-06" db="EMBL/GenBank/DDBJ databases">
        <authorList>
            <person name="Kallberg Y."/>
            <person name="Tangrot J."/>
            <person name="Rosling A."/>
        </authorList>
    </citation>
    <scope>NUCLEOTIDE SEQUENCE</scope>
    <source>
        <strain evidence="1">MA461A</strain>
    </source>
</reference>
<evidence type="ECO:0000313" key="1">
    <source>
        <dbReference type="EMBL" id="CAG8764782.1"/>
    </source>
</evidence>
<evidence type="ECO:0000313" key="2">
    <source>
        <dbReference type="Proteomes" id="UP000789920"/>
    </source>
</evidence>
<dbReference type="EMBL" id="CAJVQC010037860">
    <property type="protein sequence ID" value="CAG8764782.1"/>
    <property type="molecule type" value="Genomic_DNA"/>
</dbReference>
<feature type="non-terminal residue" evidence="1">
    <location>
        <position position="1"/>
    </location>
</feature>
<protein>
    <submittedName>
        <fullName evidence="1">13024_t:CDS:1</fullName>
    </submittedName>
</protein>
<name>A0ACA9QUP9_9GLOM</name>
<comment type="caution">
    <text evidence="1">The sequence shown here is derived from an EMBL/GenBank/DDBJ whole genome shotgun (WGS) entry which is preliminary data.</text>
</comment>
<sequence length="231" mass="26818">PTGHTFLSITKWGILQYVIMKPIITFISLITEALGVFCAESLSFAFARVYMKILTFICVTIAMYALVVLYLTIKDDIANENPFLKFLCIKLVIFFAFWQSVVLSIVAELEMTVFSFLHIFAFPYQPYEELGNHEKVSITKGLIDSFNPIDIWREMVYVWDTLTRRKFPKNNSKDFLATYRLPRCFCVFGKISGQTKYSDRLPCVSAFLETLPRVAYTIFDLAKFLETQKHR</sequence>
<feature type="non-terminal residue" evidence="1">
    <location>
        <position position="231"/>
    </location>
</feature>
<gene>
    <name evidence="1" type="ORF">RPERSI_LOCUS15659</name>
</gene>
<keyword evidence="2" id="KW-1185">Reference proteome</keyword>
<dbReference type="Proteomes" id="UP000789920">
    <property type="component" value="Unassembled WGS sequence"/>
</dbReference>
<proteinExistence type="predicted"/>